<evidence type="ECO:0000259" key="14">
    <source>
        <dbReference type="PROSITE" id="PS50262"/>
    </source>
</evidence>
<feature type="transmembrane region" description="Helical" evidence="13">
    <location>
        <begin position="184"/>
        <end position="213"/>
    </location>
</feature>
<evidence type="ECO:0000256" key="12">
    <source>
        <dbReference type="ARBA" id="ARBA00023224"/>
    </source>
</evidence>
<keyword evidence="11" id="KW-0325">Glycoprotein</keyword>
<evidence type="ECO:0000256" key="4">
    <source>
        <dbReference type="ARBA" id="ARBA00022475"/>
    </source>
</evidence>
<keyword evidence="9 13" id="KW-0472">Membrane</keyword>
<dbReference type="FunFam" id="1.20.1070.10:FF:000033">
    <property type="entry name" value="Vomeronasal type-1 receptor"/>
    <property type="match status" value="1"/>
</dbReference>
<name>A0A8C8UAX8_PERMB</name>
<dbReference type="SUPFAM" id="SSF81321">
    <property type="entry name" value="Family A G protein-coupled receptor-like"/>
    <property type="match status" value="1"/>
</dbReference>
<feature type="transmembrane region" description="Helical" evidence="13">
    <location>
        <begin position="271"/>
        <end position="290"/>
    </location>
</feature>
<evidence type="ECO:0000256" key="9">
    <source>
        <dbReference type="ARBA" id="ARBA00023136"/>
    </source>
</evidence>
<feature type="domain" description="G-protein coupled receptors family 1 profile" evidence="14">
    <location>
        <begin position="27"/>
        <end position="291"/>
    </location>
</feature>
<proteinExistence type="inferred from homology"/>
<comment type="function">
    <text evidence="1">Putative pheromone receptor.</text>
</comment>
<keyword evidence="6 13" id="KW-0812">Transmembrane</keyword>
<dbReference type="GO" id="GO:0007606">
    <property type="term" value="P:sensory perception of chemical stimulus"/>
    <property type="evidence" value="ECO:0007669"/>
    <property type="project" value="UniProtKB-ARBA"/>
</dbReference>
<gene>
    <name evidence="15" type="primary">LOC102912430</name>
</gene>
<feature type="transmembrane region" description="Helical" evidence="13">
    <location>
        <begin position="133"/>
        <end position="154"/>
    </location>
</feature>
<evidence type="ECO:0000256" key="8">
    <source>
        <dbReference type="ARBA" id="ARBA00023040"/>
    </source>
</evidence>
<evidence type="ECO:0000256" key="1">
    <source>
        <dbReference type="ARBA" id="ARBA00003878"/>
    </source>
</evidence>
<dbReference type="GO" id="GO:0016503">
    <property type="term" value="F:pheromone receptor activity"/>
    <property type="evidence" value="ECO:0007669"/>
    <property type="project" value="InterPro"/>
</dbReference>
<keyword evidence="16" id="KW-1185">Reference proteome</keyword>
<keyword evidence="12 13" id="KW-0807">Transducer</keyword>
<reference evidence="15 16" key="1">
    <citation type="submission" date="2018-10" db="EMBL/GenBank/DDBJ databases">
        <title>Improved assembly of the deer mouse Peromyscus maniculatus genome.</title>
        <authorList>
            <person name="Lassance J.-M."/>
            <person name="Hoekstra H.E."/>
        </authorList>
    </citation>
    <scope>NUCLEOTIDE SEQUENCE [LARGE SCALE GENOMIC DNA]</scope>
</reference>
<keyword evidence="4 13" id="KW-1003">Cell membrane</keyword>
<evidence type="ECO:0000256" key="5">
    <source>
        <dbReference type="ARBA" id="ARBA00022507"/>
    </source>
</evidence>
<protein>
    <recommendedName>
        <fullName evidence="13">Vomeronasal type-1 receptor</fullName>
    </recommendedName>
</protein>
<evidence type="ECO:0000256" key="3">
    <source>
        <dbReference type="ARBA" id="ARBA00010663"/>
    </source>
</evidence>
<dbReference type="GO" id="GO:0019236">
    <property type="term" value="P:response to pheromone"/>
    <property type="evidence" value="ECO:0007669"/>
    <property type="project" value="UniProtKB-KW"/>
</dbReference>
<keyword evidence="7 13" id="KW-1133">Transmembrane helix</keyword>
<dbReference type="PRINTS" id="PR01534">
    <property type="entry name" value="VOMERONASL1R"/>
</dbReference>
<reference evidence="15" key="2">
    <citation type="submission" date="2025-08" db="UniProtKB">
        <authorList>
            <consortium name="Ensembl"/>
        </authorList>
    </citation>
    <scope>IDENTIFICATION</scope>
</reference>
<dbReference type="InterPro" id="IPR004072">
    <property type="entry name" value="Vmron_rcpt_1"/>
</dbReference>
<comment type="subcellular location">
    <subcellularLocation>
        <location evidence="2 13">Cell membrane</location>
        <topology evidence="2 13">Multi-pass membrane protein</topology>
    </subcellularLocation>
</comment>
<evidence type="ECO:0000256" key="7">
    <source>
        <dbReference type="ARBA" id="ARBA00022989"/>
    </source>
</evidence>
<feature type="transmembrane region" description="Helical" evidence="13">
    <location>
        <begin position="12"/>
        <end position="38"/>
    </location>
</feature>
<dbReference type="Pfam" id="PF03402">
    <property type="entry name" value="V1R"/>
    <property type="match status" value="1"/>
</dbReference>
<keyword evidence="5 13" id="KW-0589">Pheromone response</keyword>
<reference evidence="15" key="3">
    <citation type="submission" date="2025-09" db="UniProtKB">
        <authorList>
            <consortium name="Ensembl"/>
        </authorList>
    </citation>
    <scope>IDENTIFICATION</scope>
</reference>
<organism evidence="15 16">
    <name type="scientific">Peromyscus maniculatus bairdii</name>
    <name type="common">Prairie deer mouse</name>
    <dbReference type="NCBI Taxonomy" id="230844"/>
    <lineage>
        <taxon>Eukaryota</taxon>
        <taxon>Metazoa</taxon>
        <taxon>Chordata</taxon>
        <taxon>Craniata</taxon>
        <taxon>Vertebrata</taxon>
        <taxon>Euteleostomi</taxon>
        <taxon>Mammalia</taxon>
        <taxon>Eutheria</taxon>
        <taxon>Euarchontoglires</taxon>
        <taxon>Glires</taxon>
        <taxon>Rodentia</taxon>
        <taxon>Myomorpha</taxon>
        <taxon>Muroidea</taxon>
        <taxon>Cricetidae</taxon>
        <taxon>Neotominae</taxon>
        <taxon>Peromyscus</taxon>
    </lineage>
</organism>
<dbReference type="Gene3D" id="1.20.1070.10">
    <property type="entry name" value="Rhodopsin 7-helix transmembrane proteins"/>
    <property type="match status" value="1"/>
</dbReference>
<dbReference type="InterPro" id="IPR017452">
    <property type="entry name" value="GPCR_Rhodpsn_7TM"/>
</dbReference>
<keyword evidence="8 13" id="KW-0297">G-protein coupled receptor</keyword>
<evidence type="ECO:0000256" key="10">
    <source>
        <dbReference type="ARBA" id="ARBA00023170"/>
    </source>
</evidence>
<dbReference type="Proteomes" id="UP000694547">
    <property type="component" value="Chromosome 1"/>
</dbReference>
<evidence type="ECO:0000313" key="15">
    <source>
        <dbReference type="Ensembl" id="ENSPEMP00000025826.2"/>
    </source>
</evidence>
<keyword evidence="10 13" id="KW-0675">Receptor</keyword>
<dbReference type="PANTHER" id="PTHR24062">
    <property type="entry name" value="VOMERONASAL TYPE-1 RECEPTOR"/>
    <property type="match status" value="1"/>
</dbReference>
<sequence>VLNNKMDLKDLAIGIVFLLQSTVGILGNFSLLSCYLIRYYIEHTLKTTDLILIHLFIANSLIIVSKGTLETTGALEMKGFFSDFGCKLLLYIQRLGRSMSIGTTCLVSVFQAITISPSDSCWNGLKVKAPKHIGLFTSFCWILYMSVNMIFPVYTYTQGNSKNLTPKSDMKYCTTVGHDNLTGLLYTAFFVFPEVLLSVLIIWSSSSMVVILYRHKQQVQHIRSTHVSSRTSPESRATQSILVLVFTFLGFYALSSILQGCISLIYNPGWVLVNITAIISMCFPTVGPFVMSHDTTVPNLCYSRVRNPKIP</sequence>
<dbReference type="GeneTree" id="ENSGT00960000186612"/>
<feature type="transmembrane region" description="Helical" evidence="13">
    <location>
        <begin position="50"/>
        <end position="69"/>
    </location>
</feature>
<feature type="transmembrane region" description="Helical" evidence="13">
    <location>
        <begin position="241"/>
        <end position="265"/>
    </location>
</feature>
<evidence type="ECO:0000256" key="13">
    <source>
        <dbReference type="RuleBase" id="RU364061"/>
    </source>
</evidence>
<dbReference type="Ensembl" id="ENSPEMT00000030219.2">
    <property type="protein sequence ID" value="ENSPEMP00000025826.2"/>
    <property type="gene ID" value="ENSPEMG00000022128.2"/>
</dbReference>
<accession>A0A8C8UAX8</accession>
<dbReference type="AlphaFoldDB" id="A0A8C8UAX8"/>
<comment type="similarity">
    <text evidence="3 13">Belongs to the G-protein coupled receptor 1 family.</text>
</comment>
<evidence type="ECO:0000313" key="16">
    <source>
        <dbReference type="Proteomes" id="UP000694547"/>
    </source>
</evidence>
<dbReference type="PROSITE" id="PS50262">
    <property type="entry name" value="G_PROTEIN_RECEP_F1_2"/>
    <property type="match status" value="1"/>
</dbReference>
<evidence type="ECO:0000256" key="11">
    <source>
        <dbReference type="ARBA" id="ARBA00023180"/>
    </source>
</evidence>
<evidence type="ECO:0000256" key="6">
    <source>
        <dbReference type="ARBA" id="ARBA00022692"/>
    </source>
</evidence>
<evidence type="ECO:0000256" key="2">
    <source>
        <dbReference type="ARBA" id="ARBA00004651"/>
    </source>
</evidence>
<dbReference type="GO" id="GO:0005886">
    <property type="term" value="C:plasma membrane"/>
    <property type="evidence" value="ECO:0007669"/>
    <property type="project" value="UniProtKB-SubCell"/>
</dbReference>